<feature type="region of interest" description="Disordered" evidence="1">
    <location>
        <begin position="267"/>
        <end position="401"/>
    </location>
</feature>
<feature type="compositionally biased region" description="Polar residues" evidence="1">
    <location>
        <begin position="568"/>
        <end position="577"/>
    </location>
</feature>
<proteinExistence type="predicted"/>
<feature type="compositionally biased region" description="Low complexity" evidence="1">
    <location>
        <begin position="581"/>
        <end position="591"/>
    </location>
</feature>
<feature type="region of interest" description="Disordered" evidence="1">
    <location>
        <begin position="832"/>
        <end position="922"/>
    </location>
</feature>
<accession>A0AAV9NTN5</accession>
<feature type="region of interest" description="Disordered" evidence="1">
    <location>
        <begin position="1"/>
        <end position="126"/>
    </location>
</feature>
<feature type="region of interest" description="Disordered" evidence="1">
    <location>
        <begin position="542"/>
        <end position="592"/>
    </location>
</feature>
<feature type="region of interest" description="Disordered" evidence="1">
    <location>
        <begin position="751"/>
        <end position="796"/>
    </location>
</feature>
<sequence length="922" mass="100920">MSPHSQWNGWDGRWHQTQHQDRYADERRYPPTPAVSAVSQGTTAVSQTFTPSWGDKSGVEEQHHRSHRLPSLTDPYTDASNYPGGSDQRHKSPLTATSRSDERFTSPWHSLPYDHRAQQPQSNLGPLSLKIPEAQQDLPRIATDNKFSIGTPISRQQTTTSLPSFASFHEHATRNDEPDEVEIAPMSARLPCSMCTKLKPKIYEVAIAVAAFDETAQTHFSKPTARPFDVPADDPARALQWILDRLTKAKCDFQETSRMRDASSHYAPQYAGFTNPRTAGTEVSSPPNPLKRSAWDYDDQPMSKRRGSIMPSNDGPHPTSNPAPKDERGASTDFATGSTPPMEYLTGLAHARTGSPGMSTRPPRNPPSPSSLAYPPSAAPSVVPPQTQSMGSPATSYQPTVSLHSASTSSATSAHIADLQHQVTLKSLSLSTLQSEYSSLLQKLQRERLKSQAIEKKTSVADQEVNDLTSRVEELTDQVKSLEASLDACEKKRESERTEAAREKDQWGRMLELGGRLQTKHAEEKQKLRDENHALAQRVAGYESNRQGSLPPLPASTITPPARRNQEGETNALQQAPQRPGPAEFAAPPGEVSNLRRENEILHSRIENLRFCLEEARRHTQLLDERAHEVMSRSGQIGSVVRRALEDEDDRITPGKRTKVIEGVESGIPPDFRTTQEVYSGSAGAPRQSLDTSMPSSGAESRKVSQHSIGSSTATSTLASLARAVSPGPAELGFHVTPSTSSPEELIRALGPVPAPLPANQFGAHFHPPPPVPSKKQSRARQTKQPRRQSTDAVNSWLMPRIAEQPESHDAFHIGSFRPLSQNTHFQQHSNFRPAEHDDTAPHSHHSSPGPVRDGHSPSSISSGEGKVQLPSLSAMDQRRNSSYEGTRSAEHSAVMPPPPRPAALSAGPPVMASQHQRGAMS</sequence>
<evidence type="ECO:0000313" key="3">
    <source>
        <dbReference type="Proteomes" id="UP001337655"/>
    </source>
</evidence>
<feature type="compositionally biased region" description="Polar residues" evidence="1">
    <location>
        <begin position="689"/>
        <end position="699"/>
    </location>
</feature>
<feature type="compositionally biased region" description="Polar residues" evidence="1">
    <location>
        <begin position="275"/>
        <end position="285"/>
    </location>
</feature>
<dbReference type="EMBL" id="JAVRRT010000030">
    <property type="protein sequence ID" value="KAK5162969.1"/>
    <property type="molecule type" value="Genomic_DNA"/>
</dbReference>
<feature type="compositionally biased region" description="Low complexity" evidence="1">
    <location>
        <begin position="370"/>
        <end position="385"/>
    </location>
</feature>
<feature type="compositionally biased region" description="Basic and acidic residues" evidence="1">
    <location>
        <begin position="12"/>
        <end position="29"/>
    </location>
</feature>
<reference evidence="2 3" key="1">
    <citation type="submission" date="2023-08" db="EMBL/GenBank/DDBJ databases">
        <title>Black Yeasts Isolated from many extreme environments.</title>
        <authorList>
            <person name="Coleine C."/>
            <person name="Stajich J.E."/>
            <person name="Selbmann L."/>
        </authorList>
    </citation>
    <scope>NUCLEOTIDE SEQUENCE [LARGE SCALE GENOMIC DNA]</scope>
    <source>
        <strain evidence="2 3">CCFEE 5935</strain>
    </source>
</reference>
<name>A0AAV9NTN5_9PEZI</name>
<dbReference type="RefSeq" id="XP_064653559.1">
    <property type="nucleotide sequence ID" value="XM_064808237.1"/>
</dbReference>
<evidence type="ECO:0000313" key="2">
    <source>
        <dbReference type="EMBL" id="KAK5162969.1"/>
    </source>
</evidence>
<dbReference type="AlphaFoldDB" id="A0AAV9NTN5"/>
<feature type="region of interest" description="Disordered" evidence="1">
    <location>
        <begin position="666"/>
        <end position="712"/>
    </location>
</feature>
<feature type="compositionally biased region" description="Basic residues" evidence="1">
    <location>
        <begin position="776"/>
        <end position="787"/>
    </location>
</feature>
<organism evidence="2 3">
    <name type="scientific">Saxophila tyrrhenica</name>
    <dbReference type="NCBI Taxonomy" id="1690608"/>
    <lineage>
        <taxon>Eukaryota</taxon>
        <taxon>Fungi</taxon>
        <taxon>Dikarya</taxon>
        <taxon>Ascomycota</taxon>
        <taxon>Pezizomycotina</taxon>
        <taxon>Dothideomycetes</taxon>
        <taxon>Dothideomycetidae</taxon>
        <taxon>Mycosphaerellales</taxon>
        <taxon>Extremaceae</taxon>
        <taxon>Saxophila</taxon>
    </lineage>
</organism>
<comment type="caution">
    <text evidence="2">The sequence shown here is derived from an EMBL/GenBank/DDBJ whole genome shotgun (WGS) entry which is preliminary data.</text>
</comment>
<keyword evidence="3" id="KW-1185">Reference proteome</keyword>
<evidence type="ECO:0000256" key="1">
    <source>
        <dbReference type="SAM" id="MobiDB-lite"/>
    </source>
</evidence>
<feature type="compositionally biased region" description="Polar residues" evidence="1">
    <location>
        <begin position="386"/>
        <end position="401"/>
    </location>
</feature>
<dbReference type="Proteomes" id="UP001337655">
    <property type="component" value="Unassembled WGS sequence"/>
</dbReference>
<protein>
    <submittedName>
        <fullName evidence="2">Uncharacterized protein</fullName>
    </submittedName>
</protein>
<gene>
    <name evidence="2" type="ORF">LTR77_011023</name>
</gene>
<feature type="compositionally biased region" description="Polar residues" evidence="1">
    <location>
        <begin position="37"/>
        <end position="51"/>
    </location>
</feature>
<dbReference type="GeneID" id="89932345"/>